<reference evidence="3" key="1">
    <citation type="journal article" date="2014" name="Proc. Natl. Acad. Sci. U.S.A.">
        <title>Extensive sampling of basidiomycete genomes demonstrates inadequacy of the white-rot/brown-rot paradigm for wood decay fungi.</title>
        <authorList>
            <person name="Riley R."/>
            <person name="Salamov A.A."/>
            <person name="Brown D.W."/>
            <person name="Nagy L.G."/>
            <person name="Floudas D."/>
            <person name="Held B.W."/>
            <person name="Levasseur A."/>
            <person name="Lombard V."/>
            <person name="Morin E."/>
            <person name="Otillar R."/>
            <person name="Lindquist E.A."/>
            <person name="Sun H."/>
            <person name="LaButti K.M."/>
            <person name="Schmutz J."/>
            <person name="Jabbour D."/>
            <person name="Luo H."/>
            <person name="Baker S.E."/>
            <person name="Pisabarro A.G."/>
            <person name="Walton J.D."/>
            <person name="Blanchette R.A."/>
            <person name="Henrissat B."/>
            <person name="Martin F."/>
            <person name="Cullen D."/>
            <person name="Hibbett D.S."/>
            <person name="Grigoriev I.V."/>
        </authorList>
    </citation>
    <scope>NUCLEOTIDE SEQUENCE [LARGE SCALE GENOMIC DNA]</scope>
    <source>
        <strain evidence="3">FD-172 SS1</strain>
    </source>
</reference>
<name>A0A067M427_BOTB1</name>
<dbReference type="HOGENOM" id="CLU_2026338_0_0_1"/>
<protein>
    <submittedName>
        <fullName evidence="2">Uncharacterized protein</fullName>
    </submittedName>
</protein>
<gene>
    <name evidence="2" type="ORF">BOTBODRAFT_527022</name>
</gene>
<dbReference type="AlphaFoldDB" id="A0A067M427"/>
<evidence type="ECO:0000256" key="1">
    <source>
        <dbReference type="SAM" id="MobiDB-lite"/>
    </source>
</evidence>
<evidence type="ECO:0000313" key="3">
    <source>
        <dbReference type="Proteomes" id="UP000027195"/>
    </source>
</evidence>
<dbReference type="InParanoid" id="A0A067M427"/>
<keyword evidence="3" id="KW-1185">Reference proteome</keyword>
<organism evidence="2 3">
    <name type="scientific">Botryobasidium botryosum (strain FD-172 SS1)</name>
    <dbReference type="NCBI Taxonomy" id="930990"/>
    <lineage>
        <taxon>Eukaryota</taxon>
        <taxon>Fungi</taxon>
        <taxon>Dikarya</taxon>
        <taxon>Basidiomycota</taxon>
        <taxon>Agaricomycotina</taxon>
        <taxon>Agaricomycetes</taxon>
        <taxon>Cantharellales</taxon>
        <taxon>Botryobasidiaceae</taxon>
        <taxon>Botryobasidium</taxon>
    </lineage>
</organism>
<sequence>MLECLARRTKIDAPMLYSLVQHQKKTRTRDKKDDARAPAEMSFFSPSTHSASRLLLRQCLAPSFSRPASCTQLALRSVSLSAPLSDRFRPAAGGAEEGAECAVRAGKKTKTRVMARSGIHSG</sequence>
<accession>A0A067M427</accession>
<feature type="region of interest" description="Disordered" evidence="1">
    <location>
        <begin position="22"/>
        <end position="41"/>
    </location>
</feature>
<proteinExistence type="predicted"/>
<dbReference type="Proteomes" id="UP000027195">
    <property type="component" value="Unassembled WGS sequence"/>
</dbReference>
<evidence type="ECO:0000313" key="2">
    <source>
        <dbReference type="EMBL" id="KDQ09455.1"/>
    </source>
</evidence>
<dbReference type="EMBL" id="KL198078">
    <property type="protein sequence ID" value="KDQ09455.1"/>
    <property type="molecule type" value="Genomic_DNA"/>
</dbReference>